<dbReference type="GO" id="GO:0030245">
    <property type="term" value="P:cellulose catabolic process"/>
    <property type="evidence" value="ECO:0007669"/>
    <property type="project" value="UniProtKB-KW"/>
</dbReference>
<evidence type="ECO:0000256" key="7">
    <source>
        <dbReference type="ARBA" id="ARBA00023326"/>
    </source>
</evidence>
<keyword evidence="13" id="KW-1185">Reference proteome</keyword>
<dbReference type="AlphaFoldDB" id="A0A5C3FGP5"/>
<evidence type="ECO:0000256" key="2">
    <source>
        <dbReference type="ARBA" id="ARBA00007072"/>
    </source>
</evidence>
<feature type="active site" evidence="8">
    <location>
        <position position="495"/>
    </location>
</feature>
<dbReference type="RefSeq" id="XP_014659295.1">
    <property type="nucleotide sequence ID" value="XM_014803809.1"/>
</dbReference>
<keyword evidence="7 8" id="KW-0624">Polysaccharide degradation</keyword>
<dbReference type="InterPro" id="IPR001701">
    <property type="entry name" value="Glyco_hydro_9"/>
</dbReference>
<evidence type="ECO:0000256" key="10">
    <source>
        <dbReference type="SAM" id="Phobius"/>
    </source>
</evidence>
<dbReference type="Pfam" id="PF00759">
    <property type="entry name" value="Glyco_hydro_9"/>
    <property type="match status" value="1"/>
</dbReference>
<evidence type="ECO:0000259" key="11">
    <source>
        <dbReference type="Pfam" id="PF00759"/>
    </source>
</evidence>
<feature type="chain" id="PRO_5023011674" description="Endoglucanase" evidence="9">
    <location>
        <begin position="26"/>
        <end position="600"/>
    </location>
</feature>
<feature type="transmembrane region" description="Helical" evidence="10">
    <location>
        <begin position="564"/>
        <end position="584"/>
    </location>
</feature>
<dbReference type="InterPro" id="IPR033126">
    <property type="entry name" value="Glyco_hydro_9_Asp/Glu_AS"/>
</dbReference>
<dbReference type="InterPro" id="IPR012341">
    <property type="entry name" value="6hp_glycosidase-like_sf"/>
</dbReference>
<proteinExistence type="inferred from homology"/>
<evidence type="ECO:0000256" key="1">
    <source>
        <dbReference type="ARBA" id="ARBA00000966"/>
    </source>
</evidence>
<keyword evidence="9" id="KW-0732">Signal</keyword>
<evidence type="ECO:0000313" key="13">
    <source>
        <dbReference type="Proteomes" id="UP000325008"/>
    </source>
</evidence>
<dbReference type="Gene3D" id="1.50.10.10">
    <property type="match status" value="1"/>
</dbReference>
<keyword evidence="6 8" id="KW-0326">Glycosidase</keyword>
<evidence type="ECO:0000313" key="12">
    <source>
        <dbReference type="EMBL" id="SPO42519.1"/>
    </source>
</evidence>
<accession>A0A5C3FGP5</accession>
<dbReference type="EC" id="3.2.1.4" evidence="9"/>
<organism evidence="12 13">
    <name type="scientific">Pseudozyma antarctica</name>
    <name type="common">Yeast</name>
    <name type="synonym">Candida antarctica</name>
    <dbReference type="NCBI Taxonomy" id="84753"/>
    <lineage>
        <taxon>Eukaryota</taxon>
        <taxon>Fungi</taxon>
        <taxon>Dikarya</taxon>
        <taxon>Basidiomycota</taxon>
        <taxon>Ustilaginomycotina</taxon>
        <taxon>Ustilaginomycetes</taxon>
        <taxon>Ustilaginales</taxon>
        <taxon>Ustilaginaceae</taxon>
        <taxon>Moesziomyces</taxon>
    </lineage>
</organism>
<comment type="caution">
    <text evidence="12">The sequence shown here is derived from an EMBL/GenBank/DDBJ whole genome shotgun (WGS) entry which is preliminary data.</text>
</comment>
<sequence>MRSTAASSAGPLLALLHLASSGAWAQITPQQVYQPPPASRGAVSQQSNLTNGVNPQYADLLGNALWFYDAQRSGALPADNRVSWRNSSCENDGSLNNTDLSGGFYDAGDYIKATYPFCWTLTSLAWSALSFGSAYERSSQDAYLDSTLRWGLDWLSKAHSDADTLWVLVGNPSTDDQYWGGDQDIPGPRPSYSITRQNPGTDAFASCAAAFAASAYLYGERGASLPTSTGGAQLGGVASIHNRTYSEALLRHAEGLWDLAVNSSPKQVYNTAAPTAGQSYPSSDYEDDLAFAGLWMALAKADASYANQGLVFYPNGTNAFASVNSALNWDRKVAALPVLATQLAQHNASFGLQMSRFQNDAESYFDRLTSGKMQYVSQTKGGLYWWAGDSDAASLNPALNAAFIADLYSGFATTSAKNSAYRSLADSQVDYLLGDNNYNGPFIVGQHPNSPQNPHSAMAAGGNDITNINTSPPQELHVLYGAVPGGPDKQDRFFDIRDDWPQTEIALDYNAPLIAAAVSRIARNVTKDPPFATLTGAANVASGRPTDAAYPARKKGGLSQGAQIAIAVVVIVVVFAAAGALSWWQRDRIRWYYRQKKIGL</sequence>
<name>A0A5C3FGP5_PSEA2</name>
<keyword evidence="10" id="KW-0812">Transmembrane</keyword>
<protein>
    <recommendedName>
        <fullName evidence="9">Endoglucanase</fullName>
        <ecNumber evidence="9">3.2.1.4</ecNumber>
    </recommendedName>
</protein>
<evidence type="ECO:0000256" key="9">
    <source>
        <dbReference type="RuleBase" id="RU361166"/>
    </source>
</evidence>
<dbReference type="OrthoDB" id="10257085at2759"/>
<reference evidence="12" key="1">
    <citation type="submission" date="2018-03" db="EMBL/GenBank/DDBJ databases">
        <authorList>
            <person name="Guldener U."/>
        </authorList>
    </citation>
    <scope>NUCLEOTIDE SEQUENCE [LARGE SCALE GENOMIC DNA]</scope>
    <source>
        <strain evidence="12">ATCC34888</strain>
    </source>
</reference>
<feature type="signal peptide" evidence="9">
    <location>
        <begin position="1"/>
        <end position="25"/>
    </location>
</feature>
<keyword evidence="10" id="KW-0472">Membrane</keyword>
<feature type="active site" evidence="8">
    <location>
        <position position="504"/>
    </location>
</feature>
<evidence type="ECO:0000256" key="6">
    <source>
        <dbReference type="ARBA" id="ARBA00023295"/>
    </source>
</evidence>
<dbReference type="GO" id="GO:0008810">
    <property type="term" value="F:cellulase activity"/>
    <property type="evidence" value="ECO:0007669"/>
    <property type="project" value="UniProtKB-EC"/>
</dbReference>
<evidence type="ECO:0000256" key="3">
    <source>
        <dbReference type="ARBA" id="ARBA00022801"/>
    </source>
</evidence>
<keyword evidence="4 9" id="KW-0136">Cellulose degradation</keyword>
<evidence type="ECO:0000256" key="4">
    <source>
        <dbReference type="ARBA" id="ARBA00023001"/>
    </source>
</evidence>
<evidence type="ECO:0000256" key="8">
    <source>
        <dbReference type="PROSITE-ProRule" id="PRU10060"/>
    </source>
</evidence>
<dbReference type="SUPFAM" id="SSF48208">
    <property type="entry name" value="Six-hairpin glycosidases"/>
    <property type="match status" value="1"/>
</dbReference>
<dbReference type="EMBL" id="OOIQ01000001">
    <property type="protein sequence ID" value="SPO42519.1"/>
    <property type="molecule type" value="Genomic_DNA"/>
</dbReference>
<dbReference type="PROSITE" id="PS00698">
    <property type="entry name" value="GH9_3"/>
    <property type="match status" value="1"/>
</dbReference>
<comment type="catalytic activity">
    <reaction evidence="1 9">
        <text>Endohydrolysis of (1-&gt;4)-beta-D-glucosidic linkages in cellulose, lichenin and cereal beta-D-glucans.</text>
        <dbReference type="EC" id="3.2.1.4"/>
    </reaction>
</comment>
<dbReference type="PANTHER" id="PTHR22298">
    <property type="entry name" value="ENDO-1,4-BETA-GLUCANASE"/>
    <property type="match status" value="1"/>
</dbReference>
<feature type="domain" description="Glycoside hydrolase family 9" evidence="11">
    <location>
        <begin position="57"/>
        <end position="516"/>
    </location>
</feature>
<dbReference type="Proteomes" id="UP000325008">
    <property type="component" value="Unassembled WGS sequence"/>
</dbReference>
<dbReference type="InterPro" id="IPR008928">
    <property type="entry name" value="6-hairpin_glycosidase_sf"/>
</dbReference>
<gene>
    <name evidence="12" type="ORF">PSANT_00202</name>
</gene>
<keyword evidence="10" id="KW-1133">Transmembrane helix</keyword>
<evidence type="ECO:0000256" key="5">
    <source>
        <dbReference type="ARBA" id="ARBA00023277"/>
    </source>
</evidence>
<keyword evidence="3 8" id="KW-0378">Hydrolase</keyword>
<keyword evidence="5 8" id="KW-0119">Carbohydrate metabolism</keyword>
<comment type="similarity">
    <text evidence="2 8 9">Belongs to the glycosyl hydrolase 9 (cellulase E) family.</text>
</comment>